<keyword evidence="2" id="KW-1185">Reference proteome</keyword>
<gene>
    <name evidence="1" type="ORF">B2M20_05170</name>
</gene>
<dbReference type="AlphaFoldDB" id="A0A1V4I1W2"/>
<dbReference type="EMBL" id="MWPQ01000023">
    <property type="protein sequence ID" value="OPH83802.1"/>
    <property type="molecule type" value="Genomic_DNA"/>
</dbReference>
<dbReference type="Proteomes" id="UP000189940">
    <property type="component" value="Unassembled WGS sequence"/>
</dbReference>
<name>A0A1V4I1W2_NITVU</name>
<comment type="caution">
    <text evidence="1">The sequence shown here is derived from an EMBL/GenBank/DDBJ whole genome shotgun (WGS) entry which is preliminary data.</text>
</comment>
<organism evidence="1 2">
    <name type="scientific">Nitrobacter vulgaris</name>
    <dbReference type="NCBI Taxonomy" id="29421"/>
    <lineage>
        <taxon>Bacteria</taxon>
        <taxon>Pseudomonadati</taxon>
        <taxon>Pseudomonadota</taxon>
        <taxon>Alphaproteobacteria</taxon>
        <taxon>Hyphomicrobiales</taxon>
        <taxon>Nitrobacteraceae</taxon>
        <taxon>Nitrobacter</taxon>
    </lineage>
</organism>
<reference evidence="1 2" key="1">
    <citation type="submission" date="2017-02" db="EMBL/GenBank/DDBJ databases">
        <title>Genome sequence of the nitrite-oxidizing bacterium Nitrobacter vulgaris strain Ab1.</title>
        <authorList>
            <person name="Mellbye B.L."/>
            <person name="Davis E.W."/>
            <person name="Spieck E."/>
            <person name="Chang J.H."/>
            <person name="Bottomley P.J."/>
            <person name="Sayavedra-Soto L.A."/>
        </authorList>
    </citation>
    <scope>NUCLEOTIDE SEQUENCE [LARGE SCALE GENOMIC DNA]</scope>
    <source>
        <strain evidence="1 2">Ab1</strain>
    </source>
</reference>
<proteinExistence type="predicted"/>
<protein>
    <submittedName>
        <fullName evidence="1">Uncharacterized protein</fullName>
    </submittedName>
</protein>
<evidence type="ECO:0000313" key="1">
    <source>
        <dbReference type="EMBL" id="OPH83802.1"/>
    </source>
</evidence>
<evidence type="ECO:0000313" key="2">
    <source>
        <dbReference type="Proteomes" id="UP000189940"/>
    </source>
</evidence>
<dbReference type="RefSeq" id="WP_079446009.1">
    <property type="nucleotide sequence ID" value="NZ_MWPQ01000023.1"/>
</dbReference>
<sequence length="64" mass="6960">MRIAEEGRDREIVPRQVTGELGAVAHWEDSSAVCCETDAAFLLNGSVLSLAVKAMPFGRKRQSV</sequence>
<accession>A0A1V4I1W2</accession>